<dbReference type="GO" id="GO:0004175">
    <property type="term" value="F:endopeptidase activity"/>
    <property type="evidence" value="ECO:0007669"/>
    <property type="project" value="UniProtKB-ARBA"/>
</dbReference>
<keyword evidence="4" id="KW-1185">Reference proteome</keyword>
<dbReference type="AlphaFoldDB" id="A0A518AR08"/>
<sequence length="246" mass="26957">MADKQPKTPSEISAQGELMAIGIACVLPTFVTLAYFVAAAEMESGVQQAVFAVAKVVQFSLPAAWVGLVCRERLGWPAWNPRGLALGIAFGLVIAAATFGLYFWLSPTELMQQALVPIREKITGMNLNSPVKFIGLGVFYSLFHSLLEEYYWRWFVFGRLRRFVPVGVAIAISSIAFAAHHVVVLWVYFSHAPAVALLLAAGVAVGGAFWAWLYHRTQSIYSIWASHLLVDAAIFGVGYFISELLA</sequence>
<dbReference type="EMBL" id="CP036278">
    <property type="protein sequence ID" value="QDU57162.1"/>
    <property type="molecule type" value="Genomic_DNA"/>
</dbReference>
<feature type="transmembrane region" description="Helical" evidence="1">
    <location>
        <begin position="195"/>
        <end position="214"/>
    </location>
</feature>
<reference evidence="3 4" key="1">
    <citation type="submission" date="2019-02" db="EMBL/GenBank/DDBJ databases">
        <title>Deep-cultivation of Planctomycetes and their phenomic and genomic characterization uncovers novel biology.</title>
        <authorList>
            <person name="Wiegand S."/>
            <person name="Jogler M."/>
            <person name="Boedeker C."/>
            <person name="Pinto D."/>
            <person name="Vollmers J."/>
            <person name="Rivas-Marin E."/>
            <person name="Kohn T."/>
            <person name="Peeters S.H."/>
            <person name="Heuer A."/>
            <person name="Rast P."/>
            <person name="Oberbeckmann S."/>
            <person name="Bunk B."/>
            <person name="Jeske O."/>
            <person name="Meyerdierks A."/>
            <person name="Storesund J.E."/>
            <person name="Kallscheuer N."/>
            <person name="Luecker S."/>
            <person name="Lage O.M."/>
            <person name="Pohl T."/>
            <person name="Merkel B.J."/>
            <person name="Hornburger P."/>
            <person name="Mueller R.-W."/>
            <person name="Bruemmer F."/>
            <person name="Labrenz M."/>
            <person name="Spormann A.M."/>
            <person name="Op den Camp H."/>
            <person name="Overmann J."/>
            <person name="Amann R."/>
            <person name="Jetten M.S.M."/>
            <person name="Mascher T."/>
            <person name="Medema M.H."/>
            <person name="Devos D.P."/>
            <person name="Kaster A.-K."/>
            <person name="Ovreas L."/>
            <person name="Rohde M."/>
            <person name="Galperin M.Y."/>
            <person name="Jogler C."/>
        </authorList>
    </citation>
    <scope>NUCLEOTIDE SEQUENCE [LARGE SCALE GENOMIC DNA]</scope>
    <source>
        <strain evidence="3 4">Pan181</strain>
    </source>
</reference>
<feature type="domain" description="CAAX prenyl protease 2/Lysostaphin resistance protein A-like" evidence="2">
    <location>
        <begin position="132"/>
        <end position="232"/>
    </location>
</feature>
<accession>A0A518AR08</accession>
<feature type="transmembrane region" description="Helical" evidence="1">
    <location>
        <begin position="163"/>
        <end position="189"/>
    </location>
</feature>
<dbReference type="GO" id="GO:0006508">
    <property type="term" value="P:proteolysis"/>
    <property type="evidence" value="ECO:0007669"/>
    <property type="project" value="UniProtKB-KW"/>
</dbReference>
<proteinExistence type="predicted"/>
<feature type="transmembrane region" description="Helical" evidence="1">
    <location>
        <begin position="133"/>
        <end position="151"/>
    </location>
</feature>
<dbReference type="OrthoDB" id="265207at2"/>
<keyword evidence="1" id="KW-0812">Transmembrane</keyword>
<dbReference type="KEGG" id="amuc:Pan181_33760"/>
<gene>
    <name evidence="3" type="ORF">Pan181_33760</name>
</gene>
<dbReference type="Pfam" id="PF02517">
    <property type="entry name" value="Rce1-like"/>
    <property type="match status" value="1"/>
</dbReference>
<dbReference type="Proteomes" id="UP000315750">
    <property type="component" value="Chromosome"/>
</dbReference>
<dbReference type="RefSeq" id="WP_145248141.1">
    <property type="nucleotide sequence ID" value="NZ_CP036278.1"/>
</dbReference>
<keyword evidence="3" id="KW-0378">Hydrolase</keyword>
<dbReference type="GO" id="GO:0080120">
    <property type="term" value="P:CAAX-box protein maturation"/>
    <property type="evidence" value="ECO:0007669"/>
    <property type="project" value="UniProtKB-ARBA"/>
</dbReference>
<evidence type="ECO:0000313" key="3">
    <source>
        <dbReference type="EMBL" id="QDU57162.1"/>
    </source>
</evidence>
<evidence type="ECO:0000256" key="1">
    <source>
        <dbReference type="SAM" id="Phobius"/>
    </source>
</evidence>
<feature type="transmembrane region" description="Helical" evidence="1">
    <location>
        <begin position="20"/>
        <end position="38"/>
    </location>
</feature>
<keyword evidence="3" id="KW-0645">Protease</keyword>
<feature type="transmembrane region" description="Helical" evidence="1">
    <location>
        <begin position="221"/>
        <end position="241"/>
    </location>
</feature>
<keyword evidence="1" id="KW-1133">Transmembrane helix</keyword>
<protein>
    <submittedName>
        <fullName evidence="3">CAAX amino terminal protease self-immunity</fullName>
    </submittedName>
</protein>
<feature type="transmembrane region" description="Helical" evidence="1">
    <location>
        <begin position="50"/>
        <end position="71"/>
    </location>
</feature>
<feature type="transmembrane region" description="Helical" evidence="1">
    <location>
        <begin position="83"/>
        <end position="105"/>
    </location>
</feature>
<evidence type="ECO:0000313" key="4">
    <source>
        <dbReference type="Proteomes" id="UP000315750"/>
    </source>
</evidence>
<keyword evidence="1" id="KW-0472">Membrane</keyword>
<organism evidence="3 4">
    <name type="scientific">Aeoliella mucimassa</name>
    <dbReference type="NCBI Taxonomy" id="2527972"/>
    <lineage>
        <taxon>Bacteria</taxon>
        <taxon>Pseudomonadati</taxon>
        <taxon>Planctomycetota</taxon>
        <taxon>Planctomycetia</taxon>
        <taxon>Pirellulales</taxon>
        <taxon>Lacipirellulaceae</taxon>
        <taxon>Aeoliella</taxon>
    </lineage>
</organism>
<evidence type="ECO:0000259" key="2">
    <source>
        <dbReference type="Pfam" id="PF02517"/>
    </source>
</evidence>
<name>A0A518AR08_9BACT</name>
<dbReference type="InterPro" id="IPR003675">
    <property type="entry name" value="Rce1/LyrA-like_dom"/>
</dbReference>